<gene>
    <name evidence="2" type="ORF">ACFSW7_08165</name>
</gene>
<dbReference type="SUPFAM" id="SSF54909">
    <property type="entry name" value="Dimeric alpha+beta barrel"/>
    <property type="match status" value="1"/>
</dbReference>
<dbReference type="RefSeq" id="WP_040905605.1">
    <property type="nucleotide sequence ID" value="NZ_JBHUNE010000006.1"/>
</dbReference>
<comment type="caution">
    <text evidence="2">The sequence shown here is derived from an EMBL/GenBank/DDBJ whole genome shotgun (WGS) entry which is preliminary data.</text>
</comment>
<evidence type="ECO:0000313" key="3">
    <source>
        <dbReference type="Proteomes" id="UP001597492"/>
    </source>
</evidence>
<sequence>MSRVTLSGRLVCVNEAEAAIVAQHLPGHVRLTKAEPGCVLFEVRATRDPLVWEVEELFASREAFEVHQKRVKASDWGRTTAAIRRDYRITSR</sequence>
<name>A0ABW5UXW3_9MICO</name>
<dbReference type="GO" id="GO:0004497">
    <property type="term" value="F:monooxygenase activity"/>
    <property type="evidence" value="ECO:0007669"/>
    <property type="project" value="UniProtKB-KW"/>
</dbReference>
<dbReference type="EC" id="1.-.-.-" evidence="2"/>
<evidence type="ECO:0000259" key="1">
    <source>
        <dbReference type="Pfam" id="PF03992"/>
    </source>
</evidence>
<protein>
    <submittedName>
        <fullName evidence="2">Quinol monooxygenase</fullName>
        <ecNumber evidence="2">1.-.-.-</ecNumber>
    </submittedName>
</protein>
<keyword evidence="2" id="KW-0503">Monooxygenase</keyword>
<dbReference type="Proteomes" id="UP001597492">
    <property type="component" value="Unassembled WGS sequence"/>
</dbReference>
<dbReference type="Pfam" id="PF03992">
    <property type="entry name" value="ABM"/>
    <property type="match status" value="1"/>
</dbReference>
<feature type="domain" description="ABM" evidence="1">
    <location>
        <begin position="13"/>
        <end position="70"/>
    </location>
</feature>
<dbReference type="InterPro" id="IPR007138">
    <property type="entry name" value="ABM_dom"/>
</dbReference>
<proteinExistence type="predicted"/>
<accession>A0ABW5UXW3</accession>
<dbReference type="EMBL" id="JBHUNE010000006">
    <property type="protein sequence ID" value="MFD2758351.1"/>
    <property type="molecule type" value="Genomic_DNA"/>
</dbReference>
<dbReference type="Gene3D" id="3.30.70.100">
    <property type="match status" value="1"/>
</dbReference>
<reference evidence="3" key="1">
    <citation type="journal article" date="2019" name="Int. J. Syst. Evol. Microbiol.">
        <title>The Global Catalogue of Microorganisms (GCM) 10K type strain sequencing project: providing services to taxonomists for standard genome sequencing and annotation.</title>
        <authorList>
            <consortium name="The Broad Institute Genomics Platform"/>
            <consortium name="The Broad Institute Genome Sequencing Center for Infectious Disease"/>
            <person name="Wu L."/>
            <person name="Ma J."/>
        </authorList>
    </citation>
    <scope>NUCLEOTIDE SEQUENCE [LARGE SCALE GENOMIC DNA]</scope>
    <source>
        <strain evidence="3">TISTR 1514</strain>
    </source>
</reference>
<organism evidence="2 3">
    <name type="scientific">Gulosibacter faecalis</name>
    <dbReference type="NCBI Taxonomy" id="272240"/>
    <lineage>
        <taxon>Bacteria</taxon>
        <taxon>Bacillati</taxon>
        <taxon>Actinomycetota</taxon>
        <taxon>Actinomycetes</taxon>
        <taxon>Micrococcales</taxon>
        <taxon>Microbacteriaceae</taxon>
        <taxon>Gulosibacter</taxon>
    </lineage>
</organism>
<dbReference type="InterPro" id="IPR011008">
    <property type="entry name" value="Dimeric_a/b-barrel"/>
</dbReference>
<keyword evidence="2" id="KW-0560">Oxidoreductase</keyword>
<evidence type="ECO:0000313" key="2">
    <source>
        <dbReference type="EMBL" id="MFD2758351.1"/>
    </source>
</evidence>
<keyword evidence="3" id="KW-1185">Reference proteome</keyword>